<dbReference type="Proteomes" id="UP001646157">
    <property type="component" value="Unassembled WGS sequence"/>
</dbReference>
<accession>A0ABS2N7P6</accession>
<organism evidence="1 2">
    <name type="scientific">Rossellomorea pakistanensis</name>
    <dbReference type="NCBI Taxonomy" id="992288"/>
    <lineage>
        <taxon>Bacteria</taxon>
        <taxon>Bacillati</taxon>
        <taxon>Bacillota</taxon>
        <taxon>Bacilli</taxon>
        <taxon>Bacillales</taxon>
        <taxon>Bacillaceae</taxon>
        <taxon>Rossellomorea</taxon>
    </lineage>
</organism>
<evidence type="ECO:0000313" key="2">
    <source>
        <dbReference type="Proteomes" id="UP001646157"/>
    </source>
</evidence>
<gene>
    <name evidence="1" type="ORF">JOC86_000395</name>
</gene>
<dbReference type="EMBL" id="JAFBDZ010000001">
    <property type="protein sequence ID" value="MBM7583858.1"/>
    <property type="molecule type" value="Genomic_DNA"/>
</dbReference>
<name>A0ABS2N7P6_9BACI</name>
<protein>
    <recommendedName>
        <fullName evidence="3">NUDIX hydrolase</fullName>
    </recommendedName>
</protein>
<reference evidence="1 2" key="1">
    <citation type="submission" date="2021-01" db="EMBL/GenBank/DDBJ databases">
        <title>Genomic Encyclopedia of Type Strains, Phase IV (KMG-IV): sequencing the most valuable type-strain genomes for metagenomic binning, comparative biology and taxonomic classification.</title>
        <authorList>
            <person name="Goeker M."/>
        </authorList>
    </citation>
    <scope>NUCLEOTIDE SEQUENCE [LARGE SCALE GENOMIC DNA]</scope>
    <source>
        <strain evidence="1 2">DSM 24834</strain>
    </source>
</reference>
<proteinExistence type="predicted"/>
<comment type="caution">
    <text evidence="1">The sequence shown here is derived from an EMBL/GenBank/DDBJ whole genome shotgun (WGS) entry which is preliminary data.</text>
</comment>
<dbReference type="RefSeq" id="WP_275583355.1">
    <property type="nucleotide sequence ID" value="NZ_JAFBDZ010000001.1"/>
</dbReference>
<keyword evidence="2" id="KW-1185">Reference proteome</keyword>
<sequence>MYVRNSLKAVILHNNRILLTENQDEEGVFYLFPGGGQNHG</sequence>
<evidence type="ECO:0008006" key="3">
    <source>
        <dbReference type="Google" id="ProtNLM"/>
    </source>
</evidence>
<evidence type="ECO:0000313" key="1">
    <source>
        <dbReference type="EMBL" id="MBM7583858.1"/>
    </source>
</evidence>